<sequence length="451" mass="49503">MALREKAGWNHARRRVNAPGTPKVGDLVLVEDKFHPRNLWAMGRIEELRGSDGHVRSVLIRMSNGRIWGRPVNKICPLEEAPPKMDEMDDQADQAVQEQRGDDARAVETQSEVRGRNEPSAATKEENEGNASEESAEKRGREVEAVQPDGGLNREIRKDNSLGNGPNDSDEKCDNTTTTEKVAVFEKAAEVPLAAHEEAGNLACPNSAQGHEKKYLGDGSMAPGLLNVPTKFQPNPTRSEGGDRFGADGPQAVQADESGDEFPEATAVEQQQNEFERTPNNPEEEARDEQDTQGVQAVPEVEPRKSTRPRRNRAVWSPERHVPRKRGRHPPLVALAVLMTLLCPALSWACQPTPRAAPQEPAEPGMSATKLPCHMQCTSRGVRTVSGQLMEKIEICCPDGCWTTIPTSTVINYELPDEMLIHGYSCSGQCWRGLGPRSTSHSDAQRGQSAN</sequence>
<feature type="compositionally biased region" description="Basic and acidic residues" evidence="1">
    <location>
        <begin position="99"/>
        <end position="127"/>
    </location>
</feature>
<proteinExistence type="predicted"/>
<dbReference type="Proteomes" id="UP001620645">
    <property type="component" value="Unassembled WGS sequence"/>
</dbReference>
<organism evidence="3 4">
    <name type="scientific">Heterodera schachtii</name>
    <name type="common">Sugarbeet cyst nematode worm</name>
    <name type="synonym">Tylenchus schachtii</name>
    <dbReference type="NCBI Taxonomy" id="97005"/>
    <lineage>
        <taxon>Eukaryota</taxon>
        <taxon>Metazoa</taxon>
        <taxon>Ecdysozoa</taxon>
        <taxon>Nematoda</taxon>
        <taxon>Chromadorea</taxon>
        <taxon>Rhabditida</taxon>
        <taxon>Tylenchina</taxon>
        <taxon>Tylenchomorpha</taxon>
        <taxon>Tylenchoidea</taxon>
        <taxon>Heteroderidae</taxon>
        <taxon>Heteroderinae</taxon>
        <taxon>Heterodera</taxon>
    </lineage>
</organism>
<accession>A0ABD2JFA9</accession>
<protein>
    <recommendedName>
        <fullName evidence="2">DUF5641 domain-containing protein</fullName>
    </recommendedName>
</protein>
<comment type="caution">
    <text evidence="3">The sequence shown here is derived from an EMBL/GenBank/DDBJ whole genome shotgun (WGS) entry which is preliminary data.</text>
</comment>
<dbReference type="AlphaFoldDB" id="A0ABD2JFA9"/>
<name>A0ABD2JFA9_HETSC</name>
<feature type="domain" description="DUF5641" evidence="2">
    <location>
        <begin position="20"/>
        <end position="78"/>
    </location>
</feature>
<dbReference type="Pfam" id="PF18701">
    <property type="entry name" value="DUF5641"/>
    <property type="match status" value="1"/>
</dbReference>
<reference evidence="3 4" key="1">
    <citation type="submission" date="2024-10" db="EMBL/GenBank/DDBJ databases">
        <authorList>
            <person name="Kim D."/>
        </authorList>
    </citation>
    <scope>NUCLEOTIDE SEQUENCE [LARGE SCALE GENOMIC DNA]</scope>
    <source>
        <strain evidence="3">Taebaek</strain>
    </source>
</reference>
<feature type="region of interest" description="Disordered" evidence="1">
    <location>
        <begin position="78"/>
        <end position="179"/>
    </location>
</feature>
<feature type="region of interest" description="Disordered" evidence="1">
    <location>
        <begin position="213"/>
        <end position="326"/>
    </location>
</feature>
<feature type="compositionally biased region" description="Polar residues" evidence="1">
    <location>
        <begin position="268"/>
        <end position="281"/>
    </location>
</feature>
<dbReference type="InterPro" id="IPR040676">
    <property type="entry name" value="DUF5641"/>
</dbReference>
<dbReference type="EMBL" id="JBICCN010000145">
    <property type="protein sequence ID" value="KAL3089300.1"/>
    <property type="molecule type" value="Genomic_DNA"/>
</dbReference>
<evidence type="ECO:0000313" key="4">
    <source>
        <dbReference type="Proteomes" id="UP001620645"/>
    </source>
</evidence>
<feature type="compositionally biased region" description="Basic and acidic residues" evidence="1">
    <location>
        <begin position="135"/>
        <end position="144"/>
    </location>
</feature>
<evidence type="ECO:0000256" key="1">
    <source>
        <dbReference type="SAM" id="MobiDB-lite"/>
    </source>
</evidence>
<evidence type="ECO:0000259" key="2">
    <source>
        <dbReference type="Pfam" id="PF18701"/>
    </source>
</evidence>
<gene>
    <name evidence="3" type="ORF">niasHS_007022</name>
</gene>
<keyword evidence="4" id="KW-1185">Reference proteome</keyword>
<evidence type="ECO:0000313" key="3">
    <source>
        <dbReference type="EMBL" id="KAL3089300.1"/>
    </source>
</evidence>